<organism evidence="1">
    <name type="scientific">marine sediment metagenome</name>
    <dbReference type="NCBI Taxonomy" id="412755"/>
    <lineage>
        <taxon>unclassified sequences</taxon>
        <taxon>metagenomes</taxon>
        <taxon>ecological metagenomes</taxon>
    </lineage>
</organism>
<reference evidence="1" key="1">
    <citation type="journal article" date="2015" name="Nature">
        <title>Complex archaea that bridge the gap between prokaryotes and eukaryotes.</title>
        <authorList>
            <person name="Spang A."/>
            <person name="Saw J.H."/>
            <person name="Jorgensen S.L."/>
            <person name="Zaremba-Niedzwiedzka K."/>
            <person name="Martijn J."/>
            <person name="Lind A.E."/>
            <person name="van Eijk R."/>
            <person name="Schleper C."/>
            <person name="Guy L."/>
            <person name="Ettema T.J."/>
        </authorList>
    </citation>
    <scope>NUCLEOTIDE SEQUENCE</scope>
</reference>
<dbReference type="AlphaFoldDB" id="A0A0F9Q7S1"/>
<sequence>MSGYKLTIGGTEITATSSTPGVAVYNLTVNVVRATKTNTARGLTEALTTIVTNLPCEIIWLKGKEKIKFNKETHTLDGTLKCRVPAGVTIVESDRIVFNSETYRITNVEDVNNLGTLLEIGIVKDS</sequence>
<protein>
    <submittedName>
        <fullName evidence="1">Uncharacterized protein</fullName>
    </submittedName>
</protein>
<dbReference type="Gene3D" id="2.40.10.270">
    <property type="entry name" value="Bacteriophage SPP1 head-tail adaptor protein"/>
    <property type="match status" value="1"/>
</dbReference>
<dbReference type="InterPro" id="IPR038666">
    <property type="entry name" value="SSP1_head-tail_sf"/>
</dbReference>
<dbReference type="EMBL" id="LAZR01001728">
    <property type="protein sequence ID" value="KKN40050.1"/>
    <property type="molecule type" value="Genomic_DNA"/>
</dbReference>
<name>A0A0F9Q7S1_9ZZZZ</name>
<comment type="caution">
    <text evidence="1">The sequence shown here is derived from an EMBL/GenBank/DDBJ whole genome shotgun (WGS) entry which is preliminary data.</text>
</comment>
<evidence type="ECO:0000313" key="1">
    <source>
        <dbReference type="EMBL" id="KKN40050.1"/>
    </source>
</evidence>
<accession>A0A0F9Q7S1</accession>
<proteinExistence type="predicted"/>
<gene>
    <name evidence="1" type="ORF">LCGC14_0737130</name>
</gene>